<evidence type="ECO:0000313" key="5">
    <source>
        <dbReference type="EMBL" id="VAW38092.1"/>
    </source>
</evidence>
<keyword evidence="4" id="KW-0520">NAD</keyword>
<dbReference type="GO" id="GO:0019674">
    <property type="term" value="P:NAD+ metabolic process"/>
    <property type="evidence" value="ECO:0007669"/>
    <property type="project" value="InterPro"/>
</dbReference>
<dbReference type="Pfam" id="PF01513">
    <property type="entry name" value="NAD_kinase"/>
    <property type="match status" value="1"/>
</dbReference>
<evidence type="ECO:0000256" key="1">
    <source>
        <dbReference type="ARBA" id="ARBA00022679"/>
    </source>
</evidence>
<evidence type="ECO:0000256" key="3">
    <source>
        <dbReference type="ARBA" id="ARBA00022857"/>
    </source>
</evidence>
<evidence type="ECO:0000256" key="2">
    <source>
        <dbReference type="ARBA" id="ARBA00022777"/>
    </source>
</evidence>
<keyword evidence="1 5" id="KW-0808">Transferase</keyword>
<dbReference type="SUPFAM" id="SSF111331">
    <property type="entry name" value="NAD kinase/diacylglycerol kinase-like"/>
    <property type="match status" value="1"/>
</dbReference>
<dbReference type="EMBL" id="UOEU01000694">
    <property type="protein sequence ID" value="VAW38092.1"/>
    <property type="molecule type" value="Genomic_DNA"/>
</dbReference>
<evidence type="ECO:0000256" key="4">
    <source>
        <dbReference type="ARBA" id="ARBA00023027"/>
    </source>
</evidence>
<dbReference type="PANTHER" id="PTHR20275:SF0">
    <property type="entry name" value="NAD KINASE"/>
    <property type="match status" value="1"/>
</dbReference>
<dbReference type="Gene3D" id="2.60.200.30">
    <property type="entry name" value="Probable inorganic polyphosphate/atp-NAD kinase, domain 2"/>
    <property type="match status" value="1"/>
</dbReference>
<dbReference type="InterPro" id="IPR017437">
    <property type="entry name" value="ATP-NAD_kinase_PpnK-typ_C"/>
</dbReference>
<dbReference type="InterPro" id="IPR016064">
    <property type="entry name" value="NAD/diacylglycerol_kinase_sf"/>
</dbReference>
<dbReference type="GO" id="GO:0003951">
    <property type="term" value="F:NAD+ kinase activity"/>
    <property type="evidence" value="ECO:0007669"/>
    <property type="project" value="UniProtKB-EC"/>
</dbReference>
<dbReference type="HAMAP" id="MF_00361">
    <property type="entry name" value="NAD_kinase"/>
    <property type="match status" value="1"/>
</dbReference>
<name>A0A3B0VGJ0_9ZZZZ</name>
<dbReference type="Gene3D" id="3.40.50.10330">
    <property type="entry name" value="Probable inorganic polyphosphate/atp-NAD kinase, domain 1"/>
    <property type="match status" value="1"/>
</dbReference>
<dbReference type="GO" id="GO:0006741">
    <property type="term" value="P:NADP+ biosynthetic process"/>
    <property type="evidence" value="ECO:0007669"/>
    <property type="project" value="InterPro"/>
</dbReference>
<reference evidence="5" key="1">
    <citation type="submission" date="2018-06" db="EMBL/GenBank/DDBJ databases">
        <authorList>
            <person name="Zhirakovskaya E."/>
        </authorList>
    </citation>
    <scope>NUCLEOTIDE SEQUENCE</scope>
</reference>
<gene>
    <name evidence="5" type="ORF">MNBD_CHLOROFLEXI01-1893</name>
</gene>
<sequence length="276" mass="30524">MKRIGILHHPKVAESRPLAAEIEAWLGQRQVETWQASSYDAARLEKLVPDSGLLVVLGGDGSLLRAARFASPWSVPVFGINLGRVGFLSEAQPNDWPDKLLRVVEGDFWTENRLMLSARLQRNGRILHNFSVLNDVVVGRGRQARVVRFQLHVDGDLVTNYTADALIVATPTGSTAYSMAAGGPLLPPQLPNFVVVPVAPHLTFDRAIIFHEQAEIAITVRMDHHAYLTPDGMDGILLEDGDVVRVTKSANSCQFARVESSGYFYRRLMGRLGYSR</sequence>
<keyword evidence="2 5" id="KW-0418">Kinase</keyword>
<organism evidence="5">
    <name type="scientific">hydrothermal vent metagenome</name>
    <dbReference type="NCBI Taxonomy" id="652676"/>
    <lineage>
        <taxon>unclassified sequences</taxon>
        <taxon>metagenomes</taxon>
        <taxon>ecological metagenomes</taxon>
    </lineage>
</organism>
<accession>A0A3B0VGJ0</accession>
<dbReference type="AlphaFoldDB" id="A0A3B0VGJ0"/>
<keyword evidence="3" id="KW-0521">NADP</keyword>
<dbReference type="InterPro" id="IPR002504">
    <property type="entry name" value="NADK"/>
</dbReference>
<dbReference type="InterPro" id="IPR017438">
    <property type="entry name" value="ATP-NAD_kinase_N"/>
</dbReference>
<dbReference type="Pfam" id="PF20143">
    <property type="entry name" value="NAD_kinase_C"/>
    <property type="match status" value="1"/>
</dbReference>
<proteinExistence type="inferred from homology"/>
<dbReference type="EC" id="2.7.1.23" evidence="5"/>
<dbReference type="PANTHER" id="PTHR20275">
    <property type="entry name" value="NAD KINASE"/>
    <property type="match status" value="1"/>
</dbReference>
<protein>
    <submittedName>
        <fullName evidence="5">NAD kinase</fullName>
        <ecNumber evidence="5">2.7.1.23</ecNumber>
    </submittedName>
</protein>